<feature type="domain" description="YrdC-like" evidence="15">
    <location>
        <begin position="15"/>
        <end position="210"/>
    </location>
</feature>
<dbReference type="EC" id="2.7.7.87" evidence="4"/>
<evidence type="ECO:0000256" key="11">
    <source>
        <dbReference type="ARBA" id="ARBA00022840"/>
    </source>
</evidence>
<evidence type="ECO:0000256" key="12">
    <source>
        <dbReference type="ARBA" id="ARBA00029774"/>
    </source>
</evidence>
<dbReference type="InterPro" id="IPR036196">
    <property type="entry name" value="Ptyr_pPase_sf"/>
</dbReference>
<feature type="active site" description="Nucleophile" evidence="14">
    <location>
        <position position="227"/>
    </location>
</feature>
<dbReference type="SUPFAM" id="SSF55821">
    <property type="entry name" value="YrdC/RibB"/>
    <property type="match status" value="1"/>
</dbReference>
<feature type="active site" evidence="14">
    <location>
        <position position="233"/>
    </location>
</feature>
<evidence type="ECO:0000313" key="16">
    <source>
        <dbReference type="EMBL" id="QEG34892.1"/>
    </source>
</evidence>
<dbReference type="InterPro" id="IPR017945">
    <property type="entry name" value="DHBP_synth_RibB-like_a/b_dom"/>
</dbReference>
<evidence type="ECO:0000256" key="8">
    <source>
        <dbReference type="ARBA" id="ARBA00022695"/>
    </source>
</evidence>
<dbReference type="GO" id="GO:0003725">
    <property type="term" value="F:double-stranded RNA binding"/>
    <property type="evidence" value="ECO:0007669"/>
    <property type="project" value="InterPro"/>
</dbReference>
<comment type="similarity">
    <text evidence="3">Belongs to the low molecular weight phosphotyrosine protein phosphatase family.</text>
</comment>
<keyword evidence="8" id="KW-0548">Nucleotidyltransferase</keyword>
<evidence type="ECO:0000256" key="13">
    <source>
        <dbReference type="ARBA" id="ARBA00048366"/>
    </source>
</evidence>
<dbReference type="GO" id="GO:0061710">
    <property type="term" value="F:L-threonylcarbamoyladenylate synthase"/>
    <property type="evidence" value="ECO:0007669"/>
    <property type="project" value="UniProtKB-EC"/>
</dbReference>
<keyword evidence="11" id="KW-0067">ATP-binding</keyword>
<evidence type="ECO:0000313" key="17">
    <source>
        <dbReference type="Proteomes" id="UP000323917"/>
    </source>
</evidence>
<evidence type="ECO:0000259" key="15">
    <source>
        <dbReference type="PROSITE" id="PS51163"/>
    </source>
</evidence>
<proteinExistence type="inferred from homology"/>
<dbReference type="SUPFAM" id="SSF52788">
    <property type="entry name" value="Phosphotyrosine protein phosphatases I"/>
    <property type="match status" value="1"/>
</dbReference>
<dbReference type="GO" id="GO:0005524">
    <property type="term" value="F:ATP binding"/>
    <property type="evidence" value="ECO:0007669"/>
    <property type="project" value="UniProtKB-KW"/>
</dbReference>
<name>A0A5B9QBK2_9BACT</name>
<dbReference type="PROSITE" id="PS51163">
    <property type="entry name" value="YRDC"/>
    <property type="match status" value="1"/>
</dbReference>
<accession>A0A5B9QBK2</accession>
<keyword evidence="17" id="KW-1185">Reference proteome</keyword>
<dbReference type="GO" id="GO:0006450">
    <property type="term" value="P:regulation of translational fidelity"/>
    <property type="evidence" value="ECO:0007669"/>
    <property type="project" value="TreeGrafter"/>
</dbReference>
<dbReference type="Proteomes" id="UP000323917">
    <property type="component" value="Chromosome"/>
</dbReference>
<comment type="catalytic activity">
    <reaction evidence="13">
        <text>L-threonine + hydrogencarbonate + ATP = L-threonylcarbamoyladenylate + diphosphate + H2O</text>
        <dbReference type="Rhea" id="RHEA:36407"/>
        <dbReference type="ChEBI" id="CHEBI:15377"/>
        <dbReference type="ChEBI" id="CHEBI:17544"/>
        <dbReference type="ChEBI" id="CHEBI:30616"/>
        <dbReference type="ChEBI" id="CHEBI:33019"/>
        <dbReference type="ChEBI" id="CHEBI:57926"/>
        <dbReference type="ChEBI" id="CHEBI:73682"/>
        <dbReference type="EC" id="2.7.7.87"/>
    </reaction>
</comment>
<dbReference type="InterPro" id="IPR006070">
    <property type="entry name" value="Sua5-like_dom"/>
</dbReference>
<dbReference type="Gene3D" id="3.90.870.10">
    <property type="entry name" value="DHBP synthase"/>
    <property type="match status" value="1"/>
</dbReference>
<dbReference type="GO" id="GO:0008033">
    <property type="term" value="P:tRNA processing"/>
    <property type="evidence" value="ECO:0007669"/>
    <property type="project" value="UniProtKB-KW"/>
</dbReference>
<dbReference type="InterPro" id="IPR017867">
    <property type="entry name" value="Tyr_phospatase_low_mol_wt"/>
</dbReference>
<comment type="subcellular location">
    <subcellularLocation>
        <location evidence="1">Cytoplasm</location>
    </subcellularLocation>
</comment>
<keyword evidence="5" id="KW-0963">Cytoplasm</keyword>
<evidence type="ECO:0000256" key="9">
    <source>
        <dbReference type="ARBA" id="ARBA00022741"/>
    </source>
</evidence>
<sequence>MPPIVIDLRQAEDTRDVVHRAVQMLAEGKLVIFPTETVYGLGASARNAEAIERIYAAKGRNHDTPLALAIKSAEEAFDYVPRPGKIAERLARRCWPGPVTLVVDNHHEESLLRQLPASVQQAVAPKGSVGLRVPAHQIVLDVLGMLSGPIALTSANLSGKGDAKTAEEALSGLSDHVALVLNDGPCRYGQPSTVVRVTDKSYNCLREGVVGKSALDRLSSMIVLLVCTGNTCRSPMGEALLKKLAAEKFDCPLEELEQHGVVVASAGVAALPGCAASVEAVEFMKEKGIDLSKHESQPLTDKLVRHADLIFAMTNSHRHAILRRWPEASSRTHTLRADGGDIADPIGGPAELYRQCGDQVEAALKERLDSIDFS</sequence>
<evidence type="ECO:0000256" key="14">
    <source>
        <dbReference type="PIRSR" id="PIRSR617867-1"/>
    </source>
</evidence>
<dbReference type="GO" id="GO:0000049">
    <property type="term" value="F:tRNA binding"/>
    <property type="evidence" value="ECO:0007669"/>
    <property type="project" value="TreeGrafter"/>
</dbReference>
<evidence type="ECO:0000256" key="3">
    <source>
        <dbReference type="ARBA" id="ARBA00011063"/>
    </source>
</evidence>
<dbReference type="Pfam" id="PF01300">
    <property type="entry name" value="Sua5_yciO_yrdC"/>
    <property type="match status" value="1"/>
</dbReference>
<dbReference type="Pfam" id="PF01451">
    <property type="entry name" value="LMWPc"/>
    <property type="match status" value="1"/>
</dbReference>
<reference evidence="16 17" key="1">
    <citation type="submission" date="2019-08" db="EMBL/GenBank/DDBJ databases">
        <title>Deep-cultivation of Planctomycetes and their phenomic and genomic characterization uncovers novel biology.</title>
        <authorList>
            <person name="Wiegand S."/>
            <person name="Jogler M."/>
            <person name="Boedeker C."/>
            <person name="Pinto D."/>
            <person name="Vollmers J."/>
            <person name="Rivas-Marin E."/>
            <person name="Kohn T."/>
            <person name="Peeters S.H."/>
            <person name="Heuer A."/>
            <person name="Rast P."/>
            <person name="Oberbeckmann S."/>
            <person name="Bunk B."/>
            <person name="Jeske O."/>
            <person name="Meyerdierks A."/>
            <person name="Storesund J.E."/>
            <person name="Kallscheuer N."/>
            <person name="Luecker S."/>
            <person name="Lage O.M."/>
            <person name="Pohl T."/>
            <person name="Merkel B.J."/>
            <person name="Hornburger P."/>
            <person name="Mueller R.-W."/>
            <person name="Bruemmer F."/>
            <person name="Labrenz M."/>
            <person name="Spormann A.M."/>
            <person name="Op den Camp H."/>
            <person name="Overmann J."/>
            <person name="Amann R."/>
            <person name="Jetten M.S.M."/>
            <person name="Mascher T."/>
            <person name="Medema M.H."/>
            <person name="Devos D.P."/>
            <person name="Kaster A.-K."/>
            <person name="Ovreas L."/>
            <person name="Rohde M."/>
            <person name="Galperin M.Y."/>
            <person name="Jogler C."/>
        </authorList>
    </citation>
    <scope>NUCLEOTIDE SEQUENCE [LARGE SCALE GENOMIC DNA]</scope>
    <source>
        <strain evidence="16 17">Pr1d</strain>
    </source>
</reference>
<gene>
    <name evidence="16" type="primary">ywlE</name>
    <name evidence="16" type="ORF">Pr1d_21800</name>
</gene>
<evidence type="ECO:0000256" key="7">
    <source>
        <dbReference type="ARBA" id="ARBA00022694"/>
    </source>
</evidence>
<dbReference type="GO" id="GO:0004725">
    <property type="term" value="F:protein tyrosine phosphatase activity"/>
    <property type="evidence" value="ECO:0007669"/>
    <property type="project" value="InterPro"/>
</dbReference>
<dbReference type="EMBL" id="CP042913">
    <property type="protein sequence ID" value="QEG34892.1"/>
    <property type="molecule type" value="Genomic_DNA"/>
</dbReference>
<evidence type="ECO:0000256" key="1">
    <source>
        <dbReference type="ARBA" id="ARBA00004496"/>
    </source>
</evidence>
<dbReference type="PANTHER" id="PTHR17490:SF16">
    <property type="entry name" value="THREONYLCARBAMOYL-AMP SYNTHASE"/>
    <property type="match status" value="1"/>
</dbReference>
<dbReference type="PANTHER" id="PTHR17490">
    <property type="entry name" value="SUA5"/>
    <property type="match status" value="1"/>
</dbReference>
<dbReference type="AlphaFoldDB" id="A0A5B9QBK2"/>
<dbReference type="GO" id="GO:0005737">
    <property type="term" value="C:cytoplasm"/>
    <property type="evidence" value="ECO:0007669"/>
    <property type="project" value="UniProtKB-SubCell"/>
</dbReference>
<evidence type="ECO:0000256" key="2">
    <source>
        <dbReference type="ARBA" id="ARBA00007663"/>
    </source>
</evidence>
<evidence type="ECO:0000256" key="6">
    <source>
        <dbReference type="ARBA" id="ARBA00022679"/>
    </source>
</evidence>
<dbReference type="InterPro" id="IPR050156">
    <property type="entry name" value="TC-AMP_synthase_SUA5"/>
</dbReference>
<feature type="active site" description="Proton donor" evidence="14">
    <location>
        <position position="344"/>
    </location>
</feature>
<keyword evidence="10 16" id="KW-0378">Hydrolase</keyword>
<protein>
    <recommendedName>
        <fullName evidence="12">L-threonylcarbamoyladenylate synthase</fullName>
        <ecNumber evidence="4">2.7.7.87</ecNumber>
    </recommendedName>
    <alternativeName>
        <fullName evidence="12">L-threonylcarbamoyladenylate synthase</fullName>
    </alternativeName>
</protein>
<evidence type="ECO:0000256" key="4">
    <source>
        <dbReference type="ARBA" id="ARBA00012584"/>
    </source>
</evidence>
<evidence type="ECO:0000256" key="5">
    <source>
        <dbReference type="ARBA" id="ARBA00022490"/>
    </source>
</evidence>
<dbReference type="RefSeq" id="WP_168205168.1">
    <property type="nucleotide sequence ID" value="NZ_CP042913.1"/>
</dbReference>
<dbReference type="PRINTS" id="PR00719">
    <property type="entry name" value="LMWPTPASE"/>
</dbReference>
<dbReference type="KEGG" id="bgok:Pr1d_21800"/>
<keyword evidence="6" id="KW-0808">Transferase</keyword>
<dbReference type="NCBIfam" id="TIGR00057">
    <property type="entry name" value="L-threonylcarbamoyladenylate synthase"/>
    <property type="match status" value="1"/>
</dbReference>
<comment type="similarity">
    <text evidence="2">Belongs to the SUA5 family.</text>
</comment>
<dbReference type="SMART" id="SM00226">
    <property type="entry name" value="LMWPc"/>
    <property type="match status" value="1"/>
</dbReference>
<organism evidence="16 17">
    <name type="scientific">Bythopirellula goksoeyrii</name>
    <dbReference type="NCBI Taxonomy" id="1400387"/>
    <lineage>
        <taxon>Bacteria</taxon>
        <taxon>Pseudomonadati</taxon>
        <taxon>Planctomycetota</taxon>
        <taxon>Planctomycetia</taxon>
        <taxon>Pirellulales</taxon>
        <taxon>Lacipirellulaceae</taxon>
        <taxon>Bythopirellula</taxon>
    </lineage>
</organism>
<keyword evidence="9" id="KW-0547">Nucleotide-binding</keyword>
<dbReference type="InterPro" id="IPR023485">
    <property type="entry name" value="Ptyr_pPase"/>
</dbReference>
<keyword evidence="7" id="KW-0819">tRNA processing</keyword>
<evidence type="ECO:0000256" key="10">
    <source>
        <dbReference type="ARBA" id="ARBA00022801"/>
    </source>
</evidence>
<dbReference type="Gene3D" id="3.40.50.2300">
    <property type="match status" value="1"/>
</dbReference>